<dbReference type="CDD" id="cd18273">
    <property type="entry name" value="BTB_POZ_KBTBD6_7"/>
    <property type="match status" value="1"/>
</dbReference>
<evidence type="ECO:0000256" key="3">
    <source>
        <dbReference type="SAM" id="Phobius"/>
    </source>
</evidence>
<dbReference type="InterPro" id="IPR011705">
    <property type="entry name" value="BACK"/>
</dbReference>
<dbReference type="Gene3D" id="2.120.10.80">
    <property type="entry name" value="Kelch-type beta propeller"/>
    <property type="match status" value="1"/>
</dbReference>
<dbReference type="Ensembl" id="ENSECRT00000030205.1">
    <property type="protein sequence ID" value="ENSECRP00000029577.1"/>
    <property type="gene ID" value="ENSECRG00000019989.1"/>
</dbReference>
<keyword evidence="3" id="KW-1133">Transmembrane helix</keyword>
<keyword evidence="3" id="KW-0812">Transmembrane</keyword>
<feature type="domain" description="BTB" evidence="4">
    <location>
        <begin position="37"/>
        <end position="125"/>
    </location>
</feature>
<keyword evidence="6" id="KW-1185">Reference proteome</keyword>
<dbReference type="SMART" id="SM00875">
    <property type="entry name" value="BACK"/>
    <property type="match status" value="1"/>
</dbReference>
<accession>A0A8C4THV6</accession>
<dbReference type="SUPFAM" id="SSF117281">
    <property type="entry name" value="Kelch motif"/>
    <property type="match status" value="1"/>
</dbReference>
<dbReference type="Gene3D" id="3.30.710.10">
    <property type="entry name" value="Potassium Channel Kv1.1, Chain A"/>
    <property type="match status" value="1"/>
</dbReference>
<evidence type="ECO:0000313" key="6">
    <source>
        <dbReference type="Proteomes" id="UP000694620"/>
    </source>
</evidence>
<evidence type="ECO:0000259" key="4">
    <source>
        <dbReference type="PROSITE" id="PS50097"/>
    </source>
</evidence>
<dbReference type="SMART" id="SM00225">
    <property type="entry name" value="BTB"/>
    <property type="match status" value="1"/>
</dbReference>
<dbReference type="PROSITE" id="PS50097">
    <property type="entry name" value="BTB"/>
    <property type="match status" value="1"/>
</dbReference>
<dbReference type="InterPro" id="IPR015915">
    <property type="entry name" value="Kelch-typ_b-propeller"/>
</dbReference>
<evidence type="ECO:0000256" key="1">
    <source>
        <dbReference type="ARBA" id="ARBA00022441"/>
    </source>
</evidence>
<dbReference type="Pfam" id="PF07707">
    <property type="entry name" value="BACK"/>
    <property type="match status" value="1"/>
</dbReference>
<dbReference type="Pfam" id="PF01344">
    <property type="entry name" value="Kelch_1"/>
    <property type="match status" value="1"/>
</dbReference>
<dbReference type="InterPro" id="IPR011333">
    <property type="entry name" value="SKP1/BTB/POZ_sf"/>
</dbReference>
<dbReference type="Proteomes" id="UP000694620">
    <property type="component" value="Chromosome 4"/>
</dbReference>
<dbReference type="InterPro" id="IPR047933">
    <property type="entry name" value="KBTBD6_7_BTB_POZ"/>
</dbReference>
<dbReference type="InterPro" id="IPR017096">
    <property type="entry name" value="BTB-kelch_protein"/>
</dbReference>
<dbReference type="AlphaFoldDB" id="A0A8C4THV6"/>
<reference evidence="5" key="3">
    <citation type="submission" date="2025-09" db="UniProtKB">
        <authorList>
            <consortium name="Ensembl"/>
        </authorList>
    </citation>
    <scope>IDENTIFICATION</scope>
</reference>
<dbReference type="SUPFAM" id="SSF54695">
    <property type="entry name" value="POZ domain"/>
    <property type="match status" value="1"/>
</dbReference>
<dbReference type="InterPro" id="IPR006652">
    <property type="entry name" value="Kelch_1"/>
</dbReference>
<dbReference type="PANTHER" id="PTHR24412">
    <property type="entry name" value="KELCH PROTEIN"/>
    <property type="match status" value="1"/>
</dbReference>
<gene>
    <name evidence="5" type="primary">kbtbd7</name>
</gene>
<dbReference type="InterPro" id="IPR000210">
    <property type="entry name" value="BTB/POZ_dom"/>
</dbReference>
<dbReference type="GeneTree" id="ENSGT00940000164962"/>
<keyword evidence="1" id="KW-0880">Kelch repeat</keyword>
<keyword evidence="2" id="KW-0677">Repeat</keyword>
<dbReference type="PANTHER" id="PTHR24412:SF23">
    <property type="entry name" value="KELCH REPEAT AND BTB DOMAIN-CONTAINING PROTEIN 7"/>
    <property type="match status" value="1"/>
</dbReference>
<reference evidence="5" key="2">
    <citation type="submission" date="2025-08" db="UniProtKB">
        <authorList>
            <consortium name="Ensembl"/>
        </authorList>
    </citation>
    <scope>IDENTIFICATION</scope>
</reference>
<dbReference type="Gene3D" id="1.25.40.420">
    <property type="match status" value="1"/>
</dbReference>
<dbReference type="PIRSF" id="PIRSF037037">
    <property type="entry name" value="Kelch-like_protein_gigaxonin"/>
    <property type="match status" value="1"/>
</dbReference>
<evidence type="ECO:0000313" key="5">
    <source>
        <dbReference type="Ensembl" id="ENSECRP00000029577.1"/>
    </source>
</evidence>
<sequence length="600" mass="68177">MASVSRYFSGPEKLDDVSHARCLLKELKAFYDAGLLVDVTIEVDSPELCPLSDAAKTSDAEQSGTGKLFTCNRNVLAAASPYFKSMFTGGLYESKQAKVKIHDVDAESMALIIDYCYTGKVTISEGNVQRLYAAANMLQLEYIRQACSNFMTRRLDLTNCAGILKFADAFDNQELKDKAKAFIARNFHHFCRKGKELCELNINQIKEILQMDTLDVDSENKVCAIAIQWLEANAAEKAGVILEVLKCVRWPNFNDKDKAFIEGLKFKVDIKKQCLEFLEGAAQDDCSHLSLSLKRPAKRIGMTAKEMIIFFGDPKNPGLCYDPYSGDVFTMVSPLNNVSLGKSVRGFAVCVSPESDLYLALQKHIWVYDAVQNRWHELAERLLDRTGMDIGYVNGHIYVLGGRDPLTNDRRKEVECYSIQRNEWTFVAPLPHSVGKMEVVTLNDRLYVVSNKRLLCYEPRRNQWLNCASLKANKFQEACVFQDQIFCICESPIMKAYNPSQGEWRRIGDMPVDSNTNNCQVVRLNNKLILVTTSHPRQVKSSVTIHEYDPDRDEWINIGTTIGLLHYAIFYGFICLTARFYPTWKKKRLFGCVNILYLHI</sequence>
<protein>
    <submittedName>
        <fullName evidence="5">Kelch repeat and BTB (POZ) domain containing 7</fullName>
    </submittedName>
</protein>
<proteinExistence type="predicted"/>
<evidence type="ECO:0000256" key="2">
    <source>
        <dbReference type="ARBA" id="ARBA00022737"/>
    </source>
</evidence>
<organism evidence="5 6">
    <name type="scientific">Erpetoichthys calabaricus</name>
    <name type="common">Rope fish</name>
    <name type="synonym">Calamoichthys calabaricus</name>
    <dbReference type="NCBI Taxonomy" id="27687"/>
    <lineage>
        <taxon>Eukaryota</taxon>
        <taxon>Metazoa</taxon>
        <taxon>Chordata</taxon>
        <taxon>Craniata</taxon>
        <taxon>Vertebrata</taxon>
        <taxon>Euteleostomi</taxon>
        <taxon>Actinopterygii</taxon>
        <taxon>Polypteriformes</taxon>
        <taxon>Polypteridae</taxon>
        <taxon>Erpetoichthys</taxon>
    </lineage>
</organism>
<keyword evidence="3" id="KW-0472">Membrane</keyword>
<dbReference type="Pfam" id="PF00651">
    <property type="entry name" value="BTB"/>
    <property type="match status" value="1"/>
</dbReference>
<dbReference type="SMART" id="SM00612">
    <property type="entry name" value="Kelch"/>
    <property type="match status" value="1"/>
</dbReference>
<name>A0A8C4THV6_ERPCA</name>
<reference evidence="5" key="1">
    <citation type="submission" date="2021-06" db="EMBL/GenBank/DDBJ databases">
        <authorList>
            <consortium name="Wellcome Sanger Institute Data Sharing"/>
        </authorList>
    </citation>
    <scope>NUCLEOTIDE SEQUENCE [LARGE SCALE GENOMIC DNA]</scope>
</reference>
<feature type="transmembrane region" description="Helical" evidence="3">
    <location>
        <begin position="564"/>
        <end position="581"/>
    </location>
</feature>